<accession>A0A410X403</accession>
<dbReference type="InterPro" id="IPR050275">
    <property type="entry name" value="PGM_Phosphatase"/>
</dbReference>
<keyword evidence="2" id="KW-0413">Isomerase</keyword>
<dbReference type="PIRSF" id="PIRSF000709">
    <property type="entry name" value="6PFK_2-Ptase"/>
    <property type="match status" value="1"/>
</dbReference>
<dbReference type="EMBL" id="CP026520">
    <property type="protein sequence ID" value="QAV21325.1"/>
    <property type="molecule type" value="Genomic_DNA"/>
</dbReference>
<keyword evidence="8" id="KW-1185">Reference proteome</keyword>
<protein>
    <submittedName>
        <fullName evidence="6">Histidine phosphatase family protein</fullName>
    </submittedName>
</protein>
<evidence type="ECO:0000256" key="2">
    <source>
        <dbReference type="ARBA" id="ARBA00023235"/>
    </source>
</evidence>
<reference evidence="5 8" key="2">
    <citation type="submission" date="2022-05" db="EMBL/GenBank/DDBJ databases">
        <title>Genome Sequencing of Bee-Associated Microbes.</title>
        <authorList>
            <person name="Dunlap C."/>
        </authorList>
    </citation>
    <scope>NUCLEOTIDE SEQUENCE [LARGE SCALE GENOMIC DNA]</scope>
    <source>
        <strain evidence="5 8">NRRL B-23120</strain>
    </source>
</reference>
<dbReference type="InterPro" id="IPR029033">
    <property type="entry name" value="His_PPase_superfam"/>
</dbReference>
<evidence type="ECO:0000256" key="4">
    <source>
        <dbReference type="PIRSR" id="PIRSR613078-2"/>
    </source>
</evidence>
<dbReference type="PROSITE" id="PS00175">
    <property type="entry name" value="PG_MUTASE"/>
    <property type="match status" value="1"/>
</dbReference>
<dbReference type="Gene3D" id="3.40.50.1240">
    <property type="entry name" value="Phosphoglycerate mutase-like"/>
    <property type="match status" value="1"/>
</dbReference>
<dbReference type="PANTHER" id="PTHR48100:SF1">
    <property type="entry name" value="HISTIDINE PHOSPHATASE FAMILY PROTEIN-RELATED"/>
    <property type="match status" value="1"/>
</dbReference>
<sequence length="211" mass="24020">MAVTTLYLTRHGQTEWNVARKMQGHQDSPLTSLGKTQAAWLGEALAEVPLDRIYSSSSPRAVRTAEIIRGGRKLDIAERDSLREMNLGEWEGQSLTDIEQREPERHHAFWKAPHQFRAGTGESYEEVKERAVGEVLRITEENPGKSMLIVTHTVALKLIMAHFESRDLRDLWELPYIHPTCLCKVELTDGVPRIVLHADISHYKNEIEGAF</sequence>
<dbReference type="GO" id="GO:0005737">
    <property type="term" value="C:cytoplasm"/>
    <property type="evidence" value="ECO:0007669"/>
    <property type="project" value="TreeGrafter"/>
</dbReference>
<reference evidence="6 7" key="1">
    <citation type="submission" date="2018-01" db="EMBL/GenBank/DDBJ databases">
        <title>The whole genome sequencing and assembly of Paenibacillus chitinolyticus KCCM 41400 strain.</title>
        <authorList>
            <person name="Kim J.-Y."/>
            <person name="Park M.-K."/>
            <person name="Lee Y.-J."/>
            <person name="Yi H."/>
            <person name="Bahn Y.-S."/>
            <person name="Kim J.F."/>
            <person name="Lee D.-W."/>
        </authorList>
    </citation>
    <scope>NUCLEOTIDE SEQUENCE [LARGE SCALE GENOMIC DNA]</scope>
    <source>
        <strain evidence="6 7">KCCM 41400</strain>
    </source>
</reference>
<feature type="binding site" evidence="4">
    <location>
        <position position="60"/>
    </location>
    <ligand>
        <name>substrate</name>
    </ligand>
</feature>
<dbReference type="SMART" id="SM00855">
    <property type="entry name" value="PGAM"/>
    <property type="match status" value="1"/>
</dbReference>
<keyword evidence="1" id="KW-0324">Glycolysis</keyword>
<dbReference type="KEGG" id="pchi:PC41400_28110"/>
<dbReference type="OrthoDB" id="9782128at2"/>
<dbReference type="CDD" id="cd07067">
    <property type="entry name" value="HP_PGM_like"/>
    <property type="match status" value="1"/>
</dbReference>
<dbReference type="GeneID" id="95378658"/>
<dbReference type="AlphaFoldDB" id="A0A410X403"/>
<dbReference type="SUPFAM" id="SSF53254">
    <property type="entry name" value="Phosphoglycerate mutase-like"/>
    <property type="match status" value="1"/>
</dbReference>
<gene>
    <name evidence="5" type="ORF">M5X16_14880</name>
    <name evidence="6" type="ORF">PC41400_28110</name>
</gene>
<evidence type="ECO:0000313" key="5">
    <source>
        <dbReference type="EMBL" id="MCY9597058.1"/>
    </source>
</evidence>
<evidence type="ECO:0000313" key="7">
    <source>
        <dbReference type="Proteomes" id="UP000288943"/>
    </source>
</evidence>
<evidence type="ECO:0000256" key="3">
    <source>
        <dbReference type="PIRSR" id="PIRSR613078-1"/>
    </source>
</evidence>
<feature type="binding site" evidence="4">
    <location>
        <begin position="10"/>
        <end position="17"/>
    </location>
    <ligand>
        <name>substrate</name>
    </ligand>
</feature>
<dbReference type="InterPro" id="IPR001345">
    <property type="entry name" value="PG/BPGM_mutase_AS"/>
</dbReference>
<dbReference type="InterPro" id="IPR013078">
    <property type="entry name" value="His_Pase_superF_clade-1"/>
</dbReference>
<feature type="active site" description="Proton donor/acceptor" evidence="3">
    <location>
        <position position="84"/>
    </location>
</feature>
<feature type="active site" description="Tele-phosphohistidine intermediate" evidence="3">
    <location>
        <position position="11"/>
    </location>
</feature>
<dbReference type="PANTHER" id="PTHR48100">
    <property type="entry name" value="BROAD-SPECIFICITY PHOSPHATASE YOR283W-RELATED"/>
    <property type="match status" value="1"/>
</dbReference>
<evidence type="ECO:0000313" key="6">
    <source>
        <dbReference type="EMBL" id="QAV21325.1"/>
    </source>
</evidence>
<dbReference type="Proteomes" id="UP000288943">
    <property type="component" value="Chromosome"/>
</dbReference>
<evidence type="ECO:0000256" key="1">
    <source>
        <dbReference type="ARBA" id="ARBA00023152"/>
    </source>
</evidence>
<name>A0A410X403_9BACL</name>
<organism evidence="6 7">
    <name type="scientific">Paenibacillus chitinolyticus</name>
    <dbReference type="NCBI Taxonomy" id="79263"/>
    <lineage>
        <taxon>Bacteria</taxon>
        <taxon>Bacillati</taxon>
        <taxon>Bacillota</taxon>
        <taxon>Bacilli</taxon>
        <taxon>Bacillales</taxon>
        <taxon>Paenibacillaceae</taxon>
        <taxon>Paenibacillus</taxon>
    </lineage>
</organism>
<dbReference type="Pfam" id="PF00300">
    <property type="entry name" value="His_Phos_1"/>
    <property type="match status" value="1"/>
</dbReference>
<dbReference type="RefSeq" id="WP_042235046.1">
    <property type="nucleotide sequence ID" value="NZ_CP026520.1"/>
</dbReference>
<dbReference type="Proteomes" id="UP001527202">
    <property type="component" value="Unassembled WGS sequence"/>
</dbReference>
<dbReference type="EMBL" id="JAMDMJ010000016">
    <property type="protein sequence ID" value="MCY9597058.1"/>
    <property type="molecule type" value="Genomic_DNA"/>
</dbReference>
<evidence type="ECO:0000313" key="8">
    <source>
        <dbReference type="Proteomes" id="UP001527202"/>
    </source>
</evidence>
<proteinExistence type="predicted"/>
<dbReference type="GO" id="GO:0016791">
    <property type="term" value="F:phosphatase activity"/>
    <property type="evidence" value="ECO:0007669"/>
    <property type="project" value="TreeGrafter"/>
</dbReference>